<feature type="domain" description="Bacterioopsin transcriptional activator GAF and HTH associated" evidence="4">
    <location>
        <begin position="4"/>
        <end position="139"/>
    </location>
</feature>
<dbReference type="PANTHER" id="PTHR34236:SF1">
    <property type="entry name" value="DIMETHYL SULFOXIDE REDUCTASE TRANSCRIPTIONAL ACTIVATOR"/>
    <property type="match status" value="1"/>
</dbReference>
<keyword evidence="2" id="KW-0804">Transcription</keyword>
<accession>L0JVD4</accession>
<dbReference type="Pfam" id="PF04967">
    <property type="entry name" value="HTH_10"/>
    <property type="match status" value="1"/>
</dbReference>
<keyword evidence="1" id="KW-0805">Transcription regulation</keyword>
<dbReference type="OrthoDB" id="156233at2157"/>
<evidence type="ECO:0000313" key="5">
    <source>
        <dbReference type="EMBL" id="AGB36741.1"/>
    </source>
</evidence>
<evidence type="ECO:0000259" key="3">
    <source>
        <dbReference type="Pfam" id="PF04967"/>
    </source>
</evidence>
<dbReference type="EMBL" id="CP003929">
    <property type="protein sequence ID" value="AGB36741.1"/>
    <property type="molecule type" value="Genomic_DNA"/>
</dbReference>
<dbReference type="GeneID" id="14402006"/>
<organism evidence="5 6">
    <name type="scientific">Natronococcus occultus SP4</name>
    <dbReference type="NCBI Taxonomy" id="694430"/>
    <lineage>
        <taxon>Archaea</taxon>
        <taxon>Methanobacteriati</taxon>
        <taxon>Methanobacteriota</taxon>
        <taxon>Stenosarchaea group</taxon>
        <taxon>Halobacteria</taxon>
        <taxon>Halobacteriales</taxon>
        <taxon>Natrialbaceae</taxon>
        <taxon>Natronococcus</taxon>
    </lineage>
</organism>
<keyword evidence="6" id="KW-1185">Reference proteome</keyword>
<dbReference type="InterPro" id="IPR031803">
    <property type="entry name" value="BAT_GAF/HTH-assoc"/>
</dbReference>
<proteinExistence type="predicted"/>
<dbReference type="Proteomes" id="UP000010878">
    <property type="component" value="Chromosome"/>
</dbReference>
<dbReference type="STRING" id="694430.Natoc_0892"/>
<name>L0JVD4_9EURY</name>
<sequence>MSVIVEFTIATEEFVFGSALETVEHMEIELEAIVPVGGQVVPYFWATGEGFEAFEHHVGSDSDIESISQIDRLDGTALYRAVWSSGADGLLRGLAETEAVVLEAMTTEAGWYFRVRFPGNKEVKRFSEYCTERSISIRVGRVHPLAEASRAGRRFELTPGQHEAIVLAVRRGYFEVPRETDLSAIADELGISQQAASERVRRGANAVLRAALPIPRSE</sequence>
<dbReference type="KEGG" id="nou:Natoc_0892"/>
<dbReference type="Pfam" id="PF15915">
    <property type="entry name" value="BAT"/>
    <property type="match status" value="1"/>
</dbReference>
<dbReference type="HOGENOM" id="CLU_076274_2_0_2"/>
<dbReference type="AlphaFoldDB" id="L0JVD4"/>
<dbReference type="InterPro" id="IPR007050">
    <property type="entry name" value="HTH_bacterioopsin"/>
</dbReference>
<protein>
    <submittedName>
        <fullName evidence="5">Putative DNA binding protein</fullName>
    </submittedName>
</protein>
<gene>
    <name evidence="5" type="ORF">Natoc_0892</name>
</gene>
<reference evidence="5 6" key="1">
    <citation type="submission" date="2012-11" db="EMBL/GenBank/DDBJ databases">
        <title>FINISHED of Natronococcus occultus SP4, DSM 3396.</title>
        <authorList>
            <consortium name="DOE Joint Genome Institute"/>
            <person name="Eisen J."/>
            <person name="Huntemann M."/>
            <person name="Wei C.-L."/>
            <person name="Han J."/>
            <person name="Detter J.C."/>
            <person name="Han C."/>
            <person name="Tapia R."/>
            <person name="Chen A."/>
            <person name="Kyrpides N."/>
            <person name="Mavromatis K."/>
            <person name="Markowitz V."/>
            <person name="Szeto E."/>
            <person name="Ivanova N."/>
            <person name="Mikhailova N."/>
            <person name="Ovchinnikova G."/>
            <person name="Pagani I."/>
            <person name="Pati A."/>
            <person name="Goodwin L."/>
            <person name="Nordberg H.P."/>
            <person name="Cantor M.N."/>
            <person name="Hua S.X."/>
            <person name="Woyke T."/>
            <person name="Eisen J."/>
            <person name="Klenk H.-P."/>
            <person name="Klenk H.-P."/>
        </authorList>
    </citation>
    <scope>NUCLEOTIDE SEQUENCE [LARGE SCALE GENOMIC DNA]</scope>
    <source>
        <strain evidence="5 6">SP4</strain>
    </source>
</reference>
<evidence type="ECO:0000256" key="1">
    <source>
        <dbReference type="ARBA" id="ARBA00023015"/>
    </source>
</evidence>
<dbReference type="PANTHER" id="PTHR34236">
    <property type="entry name" value="DIMETHYL SULFOXIDE REDUCTASE TRANSCRIPTIONAL ACTIVATOR"/>
    <property type="match status" value="1"/>
</dbReference>
<evidence type="ECO:0000256" key="2">
    <source>
        <dbReference type="ARBA" id="ARBA00023163"/>
    </source>
</evidence>
<dbReference type="eggNOG" id="arCOG02280">
    <property type="taxonomic scope" value="Archaea"/>
</dbReference>
<evidence type="ECO:0000259" key="4">
    <source>
        <dbReference type="Pfam" id="PF15915"/>
    </source>
</evidence>
<evidence type="ECO:0000313" key="6">
    <source>
        <dbReference type="Proteomes" id="UP000010878"/>
    </source>
</evidence>
<dbReference type="RefSeq" id="WP_015320195.1">
    <property type="nucleotide sequence ID" value="NC_019974.1"/>
</dbReference>
<feature type="domain" description="HTH bat-type" evidence="3">
    <location>
        <begin position="157"/>
        <end position="206"/>
    </location>
</feature>